<keyword evidence="3 4" id="KW-0663">Pyridoxal phosphate</keyword>
<dbReference type="RefSeq" id="WP_146508693.1">
    <property type="nucleotide sequence ID" value="NZ_SIHI01000001.1"/>
</dbReference>
<evidence type="ECO:0000313" key="6">
    <source>
        <dbReference type="Proteomes" id="UP000317243"/>
    </source>
</evidence>
<comment type="caution">
    <text evidence="5">The sequence shown here is derived from an EMBL/GenBank/DDBJ whole genome shotgun (WGS) entry which is preliminary data.</text>
</comment>
<protein>
    <submittedName>
        <fullName evidence="5">L-glutamine:2-deoxy-scyllo-inosose aminotransferase</fullName>
        <ecNumber evidence="5">2.6.1.100</ecNumber>
    </submittedName>
</protein>
<dbReference type="InterPro" id="IPR015424">
    <property type="entry name" value="PyrdxlP-dep_Trfase"/>
</dbReference>
<dbReference type="Gene3D" id="3.40.640.10">
    <property type="entry name" value="Type I PLP-dependent aspartate aminotransferase-like (Major domain)"/>
    <property type="match status" value="1"/>
</dbReference>
<dbReference type="InterPro" id="IPR000653">
    <property type="entry name" value="DegT/StrS_aminotransferase"/>
</dbReference>
<dbReference type="PANTHER" id="PTHR30244">
    <property type="entry name" value="TRANSAMINASE"/>
    <property type="match status" value="1"/>
</dbReference>
<reference evidence="5 6" key="1">
    <citation type="submission" date="2019-02" db="EMBL/GenBank/DDBJ databases">
        <title>Deep-cultivation of Planctomycetes and their phenomic and genomic characterization uncovers novel biology.</title>
        <authorList>
            <person name="Wiegand S."/>
            <person name="Jogler M."/>
            <person name="Boedeker C."/>
            <person name="Pinto D."/>
            <person name="Vollmers J."/>
            <person name="Rivas-Marin E."/>
            <person name="Kohn T."/>
            <person name="Peeters S.H."/>
            <person name="Heuer A."/>
            <person name="Rast P."/>
            <person name="Oberbeckmann S."/>
            <person name="Bunk B."/>
            <person name="Jeske O."/>
            <person name="Meyerdierks A."/>
            <person name="Storesund J.E."/>
            <person name="Kallscheuer N."/>
            <person name="Luecker S."/>
            <person name="Lage O.M."/>
            <person name="Pohl T."/>
            <person name="Merkel B.J."/>
            <person name="Hornburger P."/>
            <person name="Mueller R.-W."/>
            <person name="Bruemmer F."/>
            <person name="Labrenz M."/>
            <person name="Spormann A.M."/>
            <person name="Op Den Camp H."/>
            <person name="Overmann J."/>
            <person name="Amann R."/>
            <person name="Jetten M.S.M."/>
            <person name="Mascher T."/>
            <person name="Medema M.H."/>
            <person name="Devos D.P."/>
            <person name="Kaster A.-K."/>
            <person name="Ovreas L."/>
            <person name="Rohde M."/>
            <person name="Galperin M.Y."/>
            <person name="Jogler C."/>
        </authorList>
    </citation>
    <scope>NUCLEOTIDE SEQUENCE [LARGE SCALE GENOMIC DNA]</scope>
    <source>
        <strain evidence="5 6">KOR42</strain>
    </source>
</reference>
<dbReference type="GO" id="GO:0008483">
    <property type="term" value="F:transaminase activity"/>
    <property type="evidence" value="ECO:0007669"/>
    <property type="project" value="UniProtKB-KW"/>
</dbReference>
<proteinExistence type="inferred from homology"/>
<keyword evidence="6" id="KW-1185">Reference proteome</keyword>
<feature type="active site" description="Proton acceptor" evidence="2">
    <location>
        <position position="203"/>
    </location>
</feature>
<dbReference type="GO" id="GO:0000271">
    <property type="term" value="P:polysaccharide biosynthetic process"/>
    <property type="evidence" value="ECO:0007669"/>
    <property type="project" value="TreeGrafter"/>
</dbReference>
<dbReference type="SUPFAM" id="SSF53383">
    <property type="entry name" value="PLP-dependent transferases"/>
    <property type="match status" value="1"/>
</dbReference>
<dbReference type="GO" id="GO:0030170">
    <property type="term" value="F:pyridoxal phosphate binding"/>
    <property type="evidence" value="ECO:0007669"/>
    <property type="project" value="TreeGrafter"/>
</dbReference>
<sequence length="387" mass="42918">MATSSDSEFPALLGGTPVCEGGNSDWPICDESLQLRFRELIETGAWGRYHAEYVTELEERLRTLYQLTNVQLVSSGTVAMELALRGLKIAPGDRVLMSAYDFKANFVNVVQLGAIPVLIDIRDADGQLDVEKIAAAATDNTKAIIVSHLHGGLVDLSRVTSVAEDLGIAVIEDCCQLSSCARDGNSVVGSQADVSILSFGGSKLLTSGRGGAVLTHRDDIAQRIKTYCQRGNLAYPLSEMQAAVLVPQYESLPQRHCQRQECVDAIRRELMDSHLLRPFSCRENSIADYYKLGFWYETQQFEGMTRERFCEAMKAEGIPINVGFPALHRIHSKRRFECVEELTVADRAHEQIVVLHHPFLLGGEPAARQFFLALDKLTRHARILTQP</sequence>
<evidence type="ECO:0000256" key="4">
    <source>
        <dbReference type="RuleBase" id="RU004508"/>
    </source>
</evidence>
<dbReference type="InterPro" id="IPR015421">
    <property type="entry name" value="PyrdxlP-dep_Trfase_major"/>
</dbReference>
<evidence type="ECO:0000256" key="2">
    <source>
        <dbReference type="PIRSR" id="PIRSR000390-1"/>
    </source>
</evidence>
<evidence type="ECO:0000256" key="3">
    <source>
        <dbReference type="PIRSR" id="PIRSR000390-2"/>
    </source>
</evidence>
<feature type="modified residue" description="N6-(pyridoxal phosphate)lysine" evidence="3">
    <location>
        <position position="203"/>
    </location>
</feature>
<name>A0A5C5X7N9_9PLAN</name>
<evidence type="ECO:0000256" key="1">
    <source>
        <dbReference type="ARBA" id="ARBA00037999"/>
    </source>
</evidence>
<comment type="similarity">
    <text evidence="1 4">Belongs to the DegT/DnrJ/EryC1 family.</text>
</comment>
<dbReference type="OrthoDB" id="257609at2"/>
<dbReference type="Gene3D" id="3.90.1150.10">
    <property type="entry name" value="Aspartate Aminotransferase, domain 1"/>
    <property type="match status" value="1"/>
</dbReference>
<dbReference type="PANTHER" id="PTHR30244:SF34">
    <property type="entry name" value="DTDP-4-AMINO-4,6-DIDEOXYGALACTOSE TRANSAMINASE"/>
    <property type="match status" value="1"/>
</dbReference>
<dbReference type="EMBL" id="SIHI01000001">
    <property type="protein sequence ID" value="TWT58361.1"/>
    <property type="molecule type" value="Genomic_DNA"/>
</dbReference>
<organism evidence="5 6">
    <name type="scientific">Thalassoglobus neptunius</name>
    <dbReference type="NCBI Taxonomy" id="1938619"/>
    <lineage>
        <taxon>Bacteria</taxon>
        <taxon>Pseudomonadati</taxon>
        <taxon>Planctomycetota</taxon>
        <taxon>Planctomycetia</taxon>
        <taxon>Planctomycetales</taxon>
        <taxon>Planctomycetaceae</taxon>
        <taxon>Thalassoglobus</taxon>
    </lineage>
</organism>
<gene>
    <name evidence="5" type="primary">btrR</name>
    <name evidence="5" type="ORF">KOR42_17350</name>
</gene>
<keyword evidence="5" id="KW-0032">Aminotransferase</keyword>
<dbReference type="PIRSF" id="PIRSF000390">
    <property type="entry name" value="PLP_StrS"/>
    <property type="match status" value="1"/>
</dbReference>
<dbReference type="Proteomes" id="UP000317243">
    <property type="component" value="Unassembled WGS sequence"/>
</dbReference>
<keyword evidence="5" id="KW-0808">Transferase</keyword>
<dbReference type="Pfam" id="PF01041">
    <property type="entry name" value="DegT_DnrJ_EryC1"/>
    <property type="match status" value="1"/>
</dbReference>
<dbReference type="AlphaFoldDB" id="A0A5C5X7N9"/>
<dbReference type="EC" id="2.6.1.100" evidence="5"/>
<accession>A0A5C5X7N9</accession>
<evidence type="ECO:0000313" key="5">
    <source>
        <dbReference type="EMBL" id="TWT58361.1"/>
    </source>
</evidence>
<dbReference type="InterPro" id="IPR015422">
    <property type="entry name" value="PyrdxlP-dep_Trfase_small"/>
</dbReference>